<dbReference type="InterPro" id="IPR002109">
    <property type="entry name" value="Glutaredoxin"/>
</dbReference>
<proteinExistence type="predicted"/>
<sequence length="188" mass="21029">MKSGQENSSSVATACGVEQVPTACFFEDGEYLGKFVGADPPQVIEALMAWTNIGKDSLRTSLHSMQRQHQLPLQSTTEKKGETLDDRLRRLTTSHPVMVFMKGHRDAPFCRFSKQLMAIFADQRLVHFGAFDVFQDEAVREGLKKFSNWPTYPQVYVQGELIGGVDIIEAMVEDGSFRSAFPKEAFAS</sequence>
<protein>
    <submittedName>
        <fullName evidence="5">Glutaredoxin domain-containing protein</fullName>
    </submittedName>
</protein>
<dbReference type="EMBL" id="MIGC01001593">
    <property type="protein sequence ID" value="PHJ22630.1"/>
    <property type="molecule type" value="Genomic_DNA"/>
</dbReference>
<dbReference type="GO" id="GO:0046872">
    <property type="term" value="F:metal ion binding"/>
    <property type="evidence" value="ECO:0007669"/>
    <property type="project" value="UniProtKB-KW"/>
</dbReference>
<evidence type="ECO:0000256" key="3">
    <source>
        <dbReference type="ARBA" id="ARBA00023014"/>
    </source>
</evidence>
<keyword evidence="6" id="KW-1185">Reference proteome</keyword>
<comment type="caution">
    <text evidence="5">The sequence shown here is derived from an EMBL/GenBank/DDBJ whole genome shotgun (WGS) entry which is preliminary data.</text>
</comment>
<dbReference type="OrthoDB" id="415696at2759"/>
<dbReference type="RefSeq" id="XP_067924307.1">
    <property type="nucleotide sequence ID" value="XM_068063726.1"/>
</dbReference>
<name>A0A2C6KQ59_9APIC</name>
<keyword evidence="3" id="KW-0411">Iron-sulfur</keyword>
<dbReference type="GO" id="GO:0006879">
    <property type="term" value="P:intracellular iron ion homeostasis"/>
    <property type="evidence" value="ECO:0007669"/>
    <property type="project" value="TreeGrafter"/>
</dbReference>
<accession>A0A2C6KQ59</accession>
<evidence type="ECO:0000256" key="2">
    <source>
        <dbReference type="ARBA" id="ARBA00023004"/>
    </source>
</evidence>
<dbReference type="Gene3D" id="3.40.30.10">
    <property type="entry name" value="Glutaredoxin"/>
    <property type="match status" value="1"/>
</dbReference>
<dbReference type="PANTHER" id="PTHR10293:SF73">
    <property type="entry name" value="GLUTAREDOXIN-3"/>
    <property type="match status" value="1"/>
</dbReference>
<dbReference type="AlphaFoldDB" id="A0A2C6KQ59"/>
<dbReference type="SUPFAM" id="SSF52833">
    <property type="entry name" value="Thioredoxin-like"/>
    <property type="match status" value="2"/>
</dbReference>
<evidence type="ECO:0000313" key="5">
    <source>
        <dbReference type="EMBL" id="PHJ22630.1"/>
    </source>
</evidence>
<dbReference type="FunFam" id="3.40.30.10:FF:000012">
    <property type="entry name" value="Monothiol glutaredoxin"/>
    <property type="match status" value="1"/>
</dbReference>
<dbReference type="VEuPathDB" id="ToxoDB:CSUI_003530"/>
<dbReference type="CDD" id="cd03028">
    <property type="entry name" value="GRX_PICOT_like"/>
    <property type="match status" value="1"/>
</dbReference>
<dbReference type="GO" id="GO:0005634">
    <property type="term" value="C:nucleus"/>
    <property type="evidence" value="ECO:0007669"/>
    <property type="project" value="TreeGrafter"/>
</dbReference>
<dbReference type="CDD" id="cd02947">
    <property type="entry name" value="TRX_family"/>
    <property type="match status" value="1"/>
</dbReference>
<reference evidence="5 6" key="1">
    <citation type="journal article" date="2017" name="Int. J. Parasitol.">
        <title>The genome of the protozoan parasite Cystoisospora suis and a reverse vaccinology approach to identify vaccine candidates.</title>
        <authorList>
            <person name="Palmieri N."/>
            <person name="Shrestha A."/>
            <person name="Ruttkowski B."/>
            <person name="Beck T."/>
            <person name="Vogl C."/>
            <person name="Tomley F."/>
            <person name="Blake D.P."/>
            <person name="Joachim A."/>
        </authorList>
    </citation>
    <scope>NUCLEOTIDE SEQUENCE [LARGE SCALE GENOMIC DNA]</scope>
    <source>
        <strain evidence="5 6">Wien I</strain>
    </source>
</reference>
<evidence type="ECO:0000259" key="4">
    <source>
        <dbReference type="Pfam" id="PF00462"/>
    </source>
</evidence>
<dbReference type="PROSITE" id="PS51354">
    <property type="entry name" value="GLUTAREDOXIN_2"/>
    <property type="match status" value="1"/>
</dbReference>
<dbReference type="GO" id="GO:0005829">
    <property type="term" value="C:cytosol"/>
    <property type="evidence" value="ECO:0007669"/>
    <property type="project" value="TreeGrafter"/>
</dbReference>
<keyword evidence="1" id="KW-0479">Metal-binding</keyword>
<evidence type="ECO:0000256" key="1">
    <source>
        <dbReference type="ARBA" id="ARBA00022723"/>
    </source>
</evidence>
<organism evidence="5 6">
    <name type="scientific">Cystoisospora suis</name>
    <dbReference type="NCBI Taxonomy" id="483139"/>
    <lineage>
        <taxon>Eukaryota</taxon>
        <taxon>Sar</taxon>
        <taxon>Alveolata</taxon>
        <taxon>Apicomplexa</taxon>
        <taxon>Conoidasida</taxon>
        <taxon>Coccidia</taxon>
        <taxon>Eucoccidiorida</taxon>
        <taxon>Eimeriorina</taxon>
        <taxon>Sarcocystidae</taxon>
        <taxon>Cystoisospora</taxon>
    </lineage>
</organism>
<dbReference type="InterPro" id="IPR033658">
    <property type="entry name" value="GRX_PICOT-like"/>
</dbReference>
<dbReference type="GeneID" id="94426937"/>
<dbReference type="PANTHER" id="PTHR10293">
    <property type="entry name" value="GLUTAREDOXIN FAMILY MEMBER"/>
    <property type="match status" value="1"/>
</dbReference>
<dbReference type="InterPro" id="IPR004480">
    <property type="entry name" value="Monothiol_GRX-rel"/>
</dbReference>
<dbReference type="Proteomes" id="UP000221165">
    <property type="component" value="Unassembled WGS sequence"/>
</dbReference>
<keyword evidence="2" id="KW-0408">Iron</keyword>
<dbReference type="GO" id="GO:0051536">
    <property type="term" value="F:iron-sulfur cluster binding"/>
    <property type="evidence" value="ECO:0007669"/>
    <property type="project" value="UniProtKB-KW"/>
</dbReference>
<dbReference type="Pfam" id="PF00462">
    <property type="entry name" value="Glutaredoxin"/>
    <property type="match status" value="1"/>
</dbReference>
<gene>
    <name evidence="5" type="ORF">CSUI_003530</name>
</gene>
<evidence type="ECO:0000313" key="6">
    <source>
        <dbReference type="Proteomes" id="UP000221165"/>
    </source>
</evidence>
<feature type="domain" description="Glutaredoxin" evidence="4">
    <location>
        <begin position="97"/>
        <end position="162"/>
    </location>
</feature>
<dbReference type="InterPro" id="IPR036249">
    <property type="entry name" value="Thioredoxin-like_sf"/>
</dbReference>